<gene>
    <name evidence="2" type="ORF">F2Q68_00035157</name>
</gene>
<proteinExistence type="predicted"/>
<keyword evidence="1" id="KW-0812">Transmembrane</keyword>
<name>A0A8S9HAA3_BRACR</name>
<dbReference type="AlphaFoldDB" id="A0A8S9HAA3"/>
<evidence type="ECO:0000313" key="2">
    <source>
        <dbReference type="EMBL" id="KAF2553172.1"/>
    </source>
</evidence>
<protein>
    <submittedName>
        <fullName evidence="2">Uncharacterized protein</fullName>
    </submittedName>
</protein>
<dbReference type="EMBL" id="QGKW02001988">
    <property type="protein sequence ID" value="KAF2553172.1"/>
    <property type="molecule type" value="Genomic_DNA"/>
</dbReference>
<organism evidence="2 3">
    <name type="scientific">Brassica cretica</name>
    <name type="common">Mustard</name>
    <dbReference type="NCBI Taxonomy" id="69181"/>
    <lineage>
        <taxon>Eukaryota</taxon>
        <taxon>Viridiplantae</taxon>
        <taxon>Streptophyta</taxon>
        <taxon>Embryophyta</taxon>
        <taxon>Tracheophyta</taxon>
        <taxon>Spermatophyta</taxon>
        <taxon>Magnoliopsida</taxon>
        <taxon>eudicotyledons</taxon>
        <taxon>Gunneridae</taxon>
        <taxon>Pentapetalae</taxon>
        <taxon>rosids</taxon>
        <taxon>malvids</taxon>
        <taxon>Brassicales</taxon>
        <taxon>Brassicaceae</taxon>
        <taxon>Brassiceae</taxon>
        <taxon>Brassica</taxon>
    </lineage>
</organism>
<dbReference type="Proteomes" id="UP000712281">
    <property type="component" value="Unassembled WGS sequence"/>
</dbReference>
<feature type="transmembrane region" description="Helical" evidence="1">
    <location>
        <begin position="12"/>
        <end position="31"/>
    </location>
</feature>
<comment type="caution">
    <text evidence="2">The sequence shown here is derived from an EMBL/GenBank/DDBJ whole genome shotgun (WGS) entry which is preliminary data.</text>
</comment>
<accession>A0A8S9HAA3</accession>
<evidence type="ECO:0000313" key="3">
    <source>
        <dbReference type="Proteomes" id="UP000712281"/>
    </source>
</evidence>
<reference evidence="2" key="1">
    <citation type="submission" date="2019-12" db="EMBL/GenBank/DDBJ databases">
        <title>Genome sequencing and annotation of Brassica cretica.</title>
        <authorList>
            <person name="Studholme D.J."/>
            <person name="Sarris P.F."/>
        </authorList>
    </citation>
    <scope>NUCLEOTIDE SEQUENCE</scope>
    <source>
        <strain evidence="2">PFS-001/15</strain>
        <tissue evidence="2">Leaf</tissue>
    </source>
</reference>
<evidence type="ECO:0000256" key="1">
    <source>
        <dbReference type="SAM" id="Phobius"/>
    </source>
</evidence>
<sequence length="79" mass="8897">MASLCSRVRRSRWILWIVGGSLLLVQGVISLDWGYRFSLRRIWVLFFPCFVLVDPIITAASCGFDHASGLVLELSGRLV</sequence>
<feature type="transmembrane region" description="Helical" evidence="1">
    <location>
        <begin position="43"/>
        <end position="64"/>
    </location>
</feature>
<keyword evidence="1" id="KW-0472">Membrane</keyword>
<keyword evidence="1" id="KW-1133">Transmembrane helix</keyword>